<dbReference type="HOGENOM" id="CLU_012494_13_2_9"/>
<proteinExistence type="predicted"/>
<organism evidence="3 4">
    <name type="scientific">[Clostridium] clostridioforme 90A8</name>
    <dbReference type="NCBI Taxonomy" id="999408"/>
    <lineage>
        <taxon>Bacteria</taxon>
        <taxon>Bacillati</taxon>
        <taxon>Bacillota</taxon>
        <taxon>Clostridia</taxon>
        <taxon>Lachnospirales</taxon>
        <taxon>Lachnospiraceae</taxon>
        <taxon>Enterocloster</taxon>
    </lineage>
</organism>
<dbReference type="PANTHER" id="PTHR48081:SF8">
    <property type="entry name" value="ALPHA_BETA HYDROLASE FOLD-3 DOMAIN-CONTAINING PROTEIN-RELATED"/>
    <property type="match status" value="1"/>
</dbReference>
<accession>A0A0E2HHZ4</accession>
<evidence type="ECO:0000313" key="3">
    <source>
        <dbReference type="EMBL" id="ENZ09018.1"/>
    </source>
</evidence>
<sequence>MIRCHGDRDILFARRLAYASDCAVVSIDYHLAPQYFYPYQIDETEILINHLLQNAAQYHLRQNYILSGQSSGGNIACAVTLRSIQKRQLQKPALLLLAYSWLDLHTDPNDKPDDCPDERKEQYRFYKDCYLCDVDDNIAEVSPALSPSSVFREFPETLMIEGGLDELREENLRLFMTLCDAGTTVQMQFFPESMHGFMVNQKADWKKAQKIIQQKVSEVFSEKM</sequence>
<comment type="caution">
    <text evidence="3">The sequence shown here is derived from an EMBL/GenBank/DDBJ whole genome shotgun (WGS) entry which is preliminary data.</text>
</comment>
<dbReference type="EMBL" id="AGYR01000055">
    <property type="protein sequence ID" value="ENZ09018.1"/>
    <property type="molecule type" value="Genomic_DNA"/>
</dbReference>
<evidence type="ECO:0000259" key="2">
    <source>
        <dbReference type="Pfam" id="PF07859"/>
    </source>
</evidence>
<dbReference type="InterPro" id="IPR013094">
    <property type="entry name" value="AB_hydrolase_3"/>
</dbReference>
<dbReference type="GO" id="GO:0016787">
    <property type="term" value="F:hydrolase activity"/>
    <property type="evidence" value="ECO:0007669"/>
    <property type="project" value="UniProtKB-KW"/>
</dbReference>
<dbReference type="PATRIC" id="fig|999408.3.peg.4958"/>
<gene>
    <name evidence="3" type="ORF">HMPREF1090_04612</name>
</gene>
<dbReference type="InterPro" id="IPR050300">
    <property type="entry name" value="GDXG_lipolytic_enzyme"/>
</dbReference>
<dbReference type="Proteomes" id="UP000013085">
    <property type="component" value="Unassembled WGS sequence"/>
</dbReference>
<reference evidence="3 4" key="1">
    <citation type="submission" date="2013-01" db="EMBL/GenBank/DDBJ databases">
        <title>The Genome Sequence of Clostridium clostridioforme 90A8.</title>
        <authorList>
            <consortium name="The Broad Institute Genome Sequencing Platform"/>
            <person name="Earl A."/>
            <person name="Ward D."/>
            <person name="Feldgarden M."/>
            <person name="Gevers D."/>
            <person name="Courvalin P."/>
            <person name="Lambert T."/>
            <person name="Walker B."/>
            <person name="Young S.K."/>
            <person name="Zeng Q."/>
            <person name="Gargeya S."/>
            <person name="Fitzgerald M."/>
            <person name="Haas B."/>
            <person name="Abouelleil A."/>
            <person name="Alvarado L."/>
            <person name="Arachchi H.M."/>
            <person name="Berlin A.M."/>
            <person name="Chapman S.B."/>
            <person name="Dewar J."/>
            <person name="Goldberg J."/>
            <person name="Griggs A."/>
            <person name="Gujja S."/>
            <person name="Hansen M."/>
            <person name="Howarth C."/>
            <person name="Imamovic A."/>
            <person name="Larimer J."/>
            <person name="McCowan C."/>
            <person name="Murphy C."/>
            <person name="Neiman D."/>
            <person name="Pearson M."/>
            <person name="Priest M."/>
            <person name="Roberts A."/>
            <person name="Saif S."/>
            <person name="Shea T."/>
            <person name="Sisk P."/>
            <person name="Sykes S."/>
            <person name="Wortman J."/>
            <person name="Nusbaum C."/>
            <person name="Birren B."/>
        </authorList>
    </citation>
    <scope>NUCLEOTIDE SEQUENCE [LARGE SCALE GENOMIC DNA]</scope>
    <source>
        <strain evidence="3 4">90A8</strain>
    </source>
</reference>
<dbReference type="SUPFAM" id="SSF53474">
    <property type="entry name" value="alpha/beta-Hydrolases"/>
    <property type="match status" value="1"/>
</dbReference>
<dbReference type="Pfam" id="PF07859">
    <property type="entry name" value="Abhydrolase_3"/>
    <property type="match status" value="1"/>
</dbReference>
<feature type="domain" description="Alpha/beta hydrolase fold-3" evidence="2">
    <location>
        <begin position="12"/>
        <end position="198"/>
    </location>
</feature>
<name>A0A0E2HHZ4_9FIRM</name>
<dbReference type="Gene3D" id="3.40.50.1820">
    <property type="entry name" value="alpha/beta hydrolase"/>
    <property type="match status" value="1"/>
</dbReference>
<dbReference type="InterPro" id="IPR029058">
    <property type="entry name" value="AB_hydrolase_fold"/>
</dbReference>
<dbReference type="AlphaFoldDB" id="A0A0E2HHZ4"/>
<evidence type="ECO:0000256" key="1">
    <source>
        <dbReference type="ARBA" id="ARBA00022801"/>
    </source>
</evidence>
<dbReference type="PANTHER" id="PTHR48081">
    <property type="entry name" value="AB HYDROLASE SUPERFAMILY PROTEIN C4A8.06C"/>
    <property type="match status" value="1"/>
</dbReference>
<protein>
    <recommendedName>
        <fullName evidence="2">Alpha/beta hydrolase fold-3 domain-containing protein</fullName>
    </recommendedName>
</protein>
<evidence type="ECO:0000313" key="4">
    <source>
        <dbReference type="Proteomes" id="UP000013085"/>
    </source>
</evidence>
<keyword evidence="1" id="KW-0378">Hydrolase</keyword>